<dbReference type="OrthoDB" id="1925091at2759"/>
<organism evidence="1 2">
    <name type="scientific">Elaeis guineensis var. tenera</name>
    <name type="common">Oil palm</name>
    <dbReference type="NCBI Taxonomy" id="51953"/>
    <lineage>
        <taxon>Eukaryota</taxon>
        <taxon>Viridiplantae</taxon>
        <taxon>Streptophyta</taxon>
        <taxon>Embryophyta</taxon>
        <taxon>Tracheophyta</taxon>
        <taxon>Spermatophyta</taxon>
        <taxon>Magnoliopsida</taxon>
        <taxon>Liliopsida</taxon>
        <taxon>Arecaceae</taxon>
        <taxon>Arecoideae</taxon>
        <taxon>Cocoseae</taxon>
        <taxon>Elaeidinae</taxon>
        <taxon>Elaeis</taxon>
    </lineage>
</organism>
<name>A0A8N4I9N8_ELAGV</name>
<gene>
    <name evidence="2" type="primary">LOC105046650</name>
</gene>
<dbReference type="Proteomes" id="UP000504607">
    <property type="component" value="Chromosome 1"/>
</dbReference>
<dbReference type="RefSeq" id="XP_029121871.1">
    <property type="nucleotide sequence ID" value="XM_029266038.1"/>
</dbReference>
<sequence>MRLHARTLVYLLPRTQTQPQPPPAVSTLLFEPSSRSLALMLSDSSCLLYPSFSPFSSPPLPTAVPPVSTAACFLRLLPSPAAAGHVIFLSASPVASGSAVQLRAWILLPRDLFAPALLNFKSERACSALALPLPHGLSVRLAASTNVFVLHSLAANQIWVFAARLPGDHDDGGGGGGHPAVDLMKCAVVDLVLPVYSVAVSMGFLLLGEMDGVRVFPLRPLIKGEGRVARRGGVGQKGLSAAKGVDSVVDVCKKGVLNGLVIPSSAAKSGPPSLAAGKLPRPEAGCCCNDRGAELKNVVEKGTAGDRTPYKLRTVSLSQNSSDYSIFVVMTCGDIQNSKNAMGAVASAKAVSIHSLSQKKFLILDSAGNLHVLSMPNTVKAPEGTALCSATPKDAHMIHLDHTMKVQMLAVLPDISAKMQIFWVSDGGYSVQMMSITDIECPVSENDKNESKQKAVQISAIEAIFASEKVQDIIPLSANAILVLGQGAVQFSIMEYEHPVSIDQLVPC</sequence>
<proteinExistence type="predicted"/>
<dbReference type="PANTHER" id="PTHR37383:SF1">
    <property type="entry name" value="OS01G0694200 PROTEIN"/>
    <property type="match status" value="1"/>
</dbReference>
<evidence type="ECO:0000313" key="1">
    <source>
        <dbReference type="Proteomes" id="UP000504607"/>
    </source>
</evidence>
<reference evidence="2" key="1">
    <citation type="submission" date="2025-08" db="UniProtKB">
        <authorList>
            <consortium name="RefSeq"/>
        </authorList>
    </citation>
    <scope>IDENTIFICATION</scope>
</reference>
<dbReference type="AlphaFoldDB" id="A0A8N4I9N8"/>
<dbReference type="PANTHER" id="PTHR37383">
    <property type="entry name" value="OS01G0694200 PROTEIN"/>
    <property type="match status" value="1"/>
</dbReference>
<evidence type="ECO:0000313" key="2">
    <source>
        <dbReference type="RefSeq" id="XP_029121871.1"/>
    </source>
</evidence>
<protein>
    <submittedName>
        <fullName evidence="2">Uncharacterized protein LOC105046650 isoform X1</fullName>
    </submittedName>
</protein>
<accession>A0A8N4I9N8</accession>
<keyword evidence="1" id="KW-1185">Reference proteome</keyword>